<dbReference type="Proteomes" id="UP000474567">
    <property type="component" value="Unassembled WGS sequence"/>
</dbReference>
<evidence type="ECO:0000256" key="3">
    <source>
        <dbReference type="ARBA" id="ARBA00023163"/>
    </source>
</evidence>
<dbReference type="Pfam" id="PF12833">
    <property type="entry name" value="HTH_18"/>
    <property type="match status" value="1"/>
</dbReference>
<evidence type="ECO:0000259" key="4">
    <source>
        <dbReference type="PROSITE" id="PS01124"/>
    </source>
</evidence>
<dbReference type="PANTHER" id="PTHR43280:SF32">
    <property type="entry name" value="TRANSCRIPTIONAL REGULATORY PROTEIN"/>
    <property type="match status" value="1"/>
</dbReference>
<name>A0ABN7EIC5_9FLAO</name>
<protein>
    <recommendedName>
        <fullName evidence="4">HTH araC/xylS-type domain-containing protein</fullName>
    </recommendedName>
</protein>
<reference evidence="5 6" key="1">
    <citation type="submission" date="2020-02" db="EMBL/GenBank/DDBJ databases">
        <authorList>
            <person name="Criscuolo A."/>
        </authorList>
    </citation>
    <scope>NUCLEOTIDE SEQUENCE [LARGE SCALE GENOMIC DNA]</scope>
    <source>
        <strain evidence="5">CECT7796</strain>
    </source>
</reference>
<keyword evidence="6" id="KW-1185">Reference proteome</keyword>
<keyword evidence="1" id="KW-0805">Transcription regulation</keyword>
<evidence type="ECO:0000313" key="5">
    <source>
        <dbReference type="EMBL" id="CAA9197709.1"/>
    </source>
</evidence>
<dbReference type="RefSeq" id="WP_173965803.1">
    <property type="nucleotide sequence ID" value="NZ_CADCST010000077.1"/>
</dbReference>
<accession>A0ABN7EIC5</accession>
<evidence type="ECO:0000256" key="2">
    <source>
        <dbReference type="ARBA" id="ARBA00023125"/>
    </source>
</evidence>
<dbReference type="PROSITE" id="PS01124">
    <property type="entry name" value="HTH_ARAC_FAMILY_2"/>
    <property type="match status" value="1"/>
</dbReference>
<keyword evidence="2" id="KW-0238">DNA-binding</keyword>
<dbReference type="SUPFAM" id="SSF46689">
    <property type="entry name" value="Homeodomain-like"/>
    <property type="match status" value="1"/>
</dbReference>
<keyword evidence="3" id="KW-0804">Transcription</keyword>
<evidence type="ECO:0000313" key="6">
    <source>
        <dbReference type="Proteomes" id="UP000474567"/>
    </source>
</evidence>
<dbReference type="PANTHER" id="PTHR43280">
    <property type="entry name" value="ARAC-FAMILY TRANSCRIPTIONAL REGULATOR"/>
    <property type="match status" value="1"/>
</dbReference>
<organism evidence="5 6">
    <name type="scientific">Flavobacterium collinsii</name>
    <dbReference type="NCBI Taxonomy" id="1114861"/>
    <lineage>
        <taxon>Bacteria</taxon>
        <taxon>Pseudomonadati</taxon>
        <taxon>Bacteroidota</taxon>
        <taxon>Flavobacteriia</taxon>
        <taxon>Flavobacteriales</taxon>
        <taxon>Flavobacteriaceae</taxon>
        <taxon>Flavobacterium</taxon>
    </lineage>
</organism>
<gene>
    <name evidence="5" type="ORF">FLACOL7796_01807</name>
</gene>
<dbReference type="InterPro" id="IPR018060">
    <property type="entry name" value="HTH_AraC"/>
</dbReference>
<dbReference type="Gene3D" id="1.10.10.60">
    <property type="entry name" value="Homeodomain-like"/>
    <property type="match status" value="1"/>
</dbReference>
<evidence type="ECO:0000256" key="1">
    <source>
        <dbReference type="ARBA" id="ARBA00023015"/>
    </source>
</evidence>
<dbReference type="EMBL" id="CADCST010000077">
    <property type="protein sequence ID" value="CAA9197709.1"/>
    <property type="molecule type" value="Genomic_DNA"/>
</dbReference>
<dbReference type="InterPro" id="IPR009057">
    <property type="entry name" value="Homeodomain-like_sf"/>
</dbReference>
<sequence length="281" mass="31793">MNIITDKLWLTELKVLYLVDFTSIKACSKLLNPDWFSLILVVSGTVSFSGDSFNIRLSSGDISTLPNVTQVKTMRLPLRICFVSCTRDFEITNRVARFGTGYIEVLTNQSPFVLSLTKTETADMVELFGLLKKNIQGRYPIFQNKMILLSFELILYKFSGLCYKYGENIAVHSRNEIIVMSFIALVQQNCKANHDVKFYADSLFVSKGHLRKVVSGVIGMSAKRIIEMAVISEAYELLANDTLSITEIGEQLNFSSCASFSGFFKRQTKLTPTQYRINLKF</sequence>
<feature type="domain" description="HTH araC/xylS-type" evidence="4">
    <location>
        <begin position="180"/>
        <end position="278"/>
    </location>
</feature>
<dbReference type="SMART" id="SM00342">
    <property type="entry name" value="HTH_ARAC"/>
    <property type="match status" value="1"/>
</dbReference>
<comment type="caution">
    <text evidence="5">The sequence shown here is derived from an EMBL/GenBank/DDBJ whole genome shotgun (WGS) entry which is preliminary data.</text>
</comment>
<proteinExistence type="predicted"/>